<sequence>MSFPELNEVIEHPEKYFLSGPIVKRISYSYYFPLRLAVKRTDYIKSLKISEKILRRLPNVPIVEALSRMGIKVEFEKRGFLVSLLEDYLSEGDSSFTCRNCSLTGGMVMDGHSEAGPVGAVVMYFPYGNYVEGAIEAKTRGRLNRVLAGIEVKLDDDVLRRRIESDDVLMGLLREFFESFTVSWDSGIGLGVGKIDGREYNVIELALKRFTDRHINDLIEKGIDFRKAPELVFDIAERIARKLL</sequence>
<dbReference type="Proteomes" id="UP000277582">
    <property type="component" value="Unassembled WGS sequence"/>
</dbReference>
<name>A0A429GHC7_9CREN</name>
<dbReference type="RefSeq" id="WP_125672044.1">
    <property type="nucleotide sequence ID" value="NZ_RCOS01000127.1"/>
</dbReference>
<proteinExistence type="predicted"/>
<protein>
    <submittedName>
        <fullName evidence="1">Uncharacterized protein</fullName>
    </submittedName>
</protein>
<evidence type="ECO:0000313" key="1">
    <source>
        <dbReference type="EMBL" id="RSN73176.1"/>
    </source>
</evidence>
<organism evidence="1 2">
    <name type="scientific">Candidatus Methanodesulfokora washburnensis</name>
    <dbReference type="NCBI Taxonomy" id="2478471"/>
    <lineage>
        <taxon>Archaea</taxon>
        <taxon>Thermoproteota</taxon>
        <taxon>Candidatus Korarchaeia</taxon>
        <taxon>Candidatus Korarchaeia incertae sedis</taxon>
        <taxon>Candidatus Methanodesulfokora</taxon>
    </lineage>
</organism>
<accession>A0A429GHC7</accession>
<reference evidence="1 2" key="1">
    <citation type="submission" date="2018-10" db="EMBL/GenBank/DDBJ databases">
        <title>Co-occurring genomic capacity for anaerobic methane metabolism and dissimilatory sulfite reduction discovered in the Korarchaeota.</title>
        <authorList>
            <person name="Mckay L.J."/>
            <person name="Dlakic M."/>
            <person name="Fields M.W."/>
            <person name="Delmont T.O."/>
            <person name="Eren A.M."/>
            <person name="Jay Z.J."/>
            <person name="Klingelsmith K.B."/>
            <person name="Rusch D.B."/>
            <person name="Inskeep W.P."/>
        </authorList>
    </citation>
    <scope>NUCLEOTIDE SEQUENCE [LARGE SCALE GENOMIC DNA]</scope>
    <source>
        <strain evidence="1 2">MDKW</strain>
    </source>
</reference>
<comment type="caution">
    <text evidence="1">The sequence shown here is derived from an EMBL/GenBank/DDBJ whole genome shotgun (WGS) entry which is preliminary data.</text>
</comment>
<dbReference type="EMBL" id="RCOS01000127">
    <property type="protein sequence ID" value="RSN73176.1"/>
    <property type="molecule type" value="Genomic_DNA"/>
</dbReference>
<dbReference type="AlphaFoldDB" id="A0A429GHC7"/>
<keyword evidence="2" id="KW-1185">Reference proteome</keyword>
<evidence type="ECO:0000313" key="2">
    <source>
        <dbReference type="Proteomes" id="UP000277582"/>
    </source>
</evidence>
<gene>
    <name evidence="1" type="ORF">D6D85_11180</name>
</gene>